<dbReference type="EMBL" id="CAJJDO010000003">
    <property type="protein sequence ID" value="CAD8134751.1"/>
    <property type="molecule type" value="Genomic_DNA"/>
</dbReference>
<organism evidence="1 2">
    <name type="scientific">Paramecium pentaurelia</name>
    <dbReference type="NCBI Taxonomy" id="43138"/>
    <lineage>
        <taxon>Eukaryota</taxon>
        <taxon>Sar</taxon>
        <taxon>Alveolata</taxon>
        <taxon>Ciliophora</taxon>
        <taxon>Intramacronucleata</taxon>
        <taxon>Oligohymenophorea</taxon>
        <taxon>Peniculida</taxon>
        <taxon>Parameciidae</taxon>
        <taxon>Paramecium</taxon>
    </lineage>
</organism>
<protein>
    <submittedName>
        <fullName evidence="1">Uncharacterized protein</fullName>
    </submittedName>
</protein>
<keyword evidence="2" id="KW-1185">Reference proteome</keyword>
<dbReference type="AlphaFoldDB" id="A0A8S1S0I4"/>
<reference evidence="1" key="1">
    <citation type="submission" date="2021-01" db="EMBL/GenBank/DDBJ databases">
        <authorList>
            <consortium name="Genoscope - CEA"/>
            <person name="William W."/>
        </authorList>
    </citation>
    <scope>NUCLEOTIDE SEQUENCE</scope>
</reference>
<comment type="caution">
    <text evidence="1">The sequence shown here is derived from an EMBL/GenBank/DDBJ whole genome shotgun (WGS) entry which is preliminary data.</text>
</comment>
<name>A0A8S1S0I4_9CILI</name>
<evidence type="ECO:0000313" key="1">
    <source>
        <dbReference type="EMBL" id="CAD8134751.1"/>
    </source>
</evidence>
<evidence type="ECO:0000313" key="2">
    <source>
        <dbReference type="Proteomes" id="UP000689195"/>
    </source>
</evidence>
<accession>A0A8S1S0I4</accession>
<sequence>MMILVTKMFYFVEYNEQETYYQLIIKYPFLINELLGSLYVLNVKNLNILIQLLNSQNTLPFIIV</sequence>
<dbReference type="Proteomes" id="UP000689195">
    <property type="component" value="Unassembled WGS sequence"/>
</dbReference>
<gene>
    <name evidence="1" type="ORF">PPENT_87.1.T0030484</name>
</gene>
<proteinExistence type="predicted"/>